<dbReference type="PIRSF" id="PIRSF001434">
    <property type="entry name" value="CGS"/>
    <property type="match status" value="1"/>
</dbReference>
<dbReference type="FunFam" id="3.40.640.10:FF:000009">
    <property type="entry name" value="Cystathionine gamma-synthase homolog"/>
    <property type="match status" value="1"/>
</dbReference>
<dbReference type="EC" id="2.5.1.48" evidence="6"/>
<dbReference type="InterPro" id="IPR015424">
    <property type="entry name" value="PyrdxlP-dep_Trfase"/>
</dbReference>
<protein>
    <submittedName>
        <fullName evidence="6">Cystathionine gamma-synthase</fullName>
        <ecNumber evidence="6">2.5.1.48</ecNumber>
    </submittedName>
</protein>
<dbReference type="PANTHER" id="PTHR11808">
    <property type="entry name" value="TRANS-SULFURATION ENZYME FAMILY MEMBER"/>
    <property type="match status" value="1"/>
</dbReference>
<evidence type="ECO:0000313" key="6">
    <source>
        <dbReference type="EMBL" id="QNK02744.1"/>
    </source>
</evidence>
<evidence type="ECO:0000313" key="7">
    <source>
        <dbReference type="Proteomes" id="UP000515873"/>
    </source>
</evidence>
<evidence type="ECO:0000256" key="1">
    <source>
        <dbReference type="ARBA" id="ARBA00001933"/>
    </source>
</evidence>
<dbReference type="GO" id="GO:0019343">
    <property type="term" value="P:cysteine biosynthetic process via cystathionine"/>
    <property type="evidence" value="ECO:0007669"/>
    <property type="project" value="TreeGrafter"/>
</dbReference>
<keyword evidence="7" id="KW-1185">Reference proteome</keyword>
<dbReference type="Proteomes" id="UP000515873">
    <property type="component" value="Chromosome"/>
</dbReference>
<evidence type="ECO:0000256" key="4">
    <source>
        <dbReference type="PIRSR" id="PIRSR001434-2"/>
    </source>
</evidence>
<dbReference type="GO" id="GO:0004123">
    <property type="term" value="F:cystathionine gamma-lyase activity"/>
    <property type="evidence" value="ECO:0007669"/>
    <property type="project" value="TreeGrafter"/>
</dbReference>
<name>A0A7G8Q7I6_9GAMM</name>
<sequence>MSDLKNSSQEGGRPMALATLAVHGGQSPDPSTGAVMPPIYATSTYAQSSPGEHQGFEYSRTHNPTRFAYERCIAALEGGSRGFAFASGMAATSTVIELLDSGDHVVAMDDLYGGSYRLFERVRRRSAGLDFSFVDLTDLAAFEAAMTAKTKMVWIETPTNPMLKLVDIAAVAAIARRRGLLVVVDNTFASPILQRPLALGADIVVHSATKYLNGHSDMVGGIAVVGDNAELGEKLAFLQNSVGGVQGPFDSFLALRGLKTLPLRMRAHCDNALALAQWLEGHPAVEKVIYPGLESHPQHALAKRQMAGFGGIVSIVLKGGFEAAKRLCERTELFTLAESLGGVESLVNHPAVMTHASIPVERRNVLGISDALVRLSVGVEEVGDLRGDLERALTRV</sequence>
<dbReference type="InterPro" id="IPR000277">
    <property type="entry name" value="Cys/Met-Metab_PyrdxlP-dep_enz"/>
</dbReference>
<dbReference type="GO" id="GO:0019346">
    <property type="term" value="P:transsulfuration"/>
    <property type="evidence" value="ECO:0007669"/>
    <property type="project" value="InterPro"/>
</dbReference>
<keyword evidence="6" id="KW-0808">Transferase</keyword>
<dbReference type="Pfam" id="PF01053">
    <property type="entry name" value="Cys_Met_Meta_PP"/>
    <property type="match status" value="1"/>
</dbReference>
<dbReference type="RefSeq" id="WP_187058174.1">
    <property type="nucleotide sequence ID" value="NZ_CP060412.1"/>
</dbReference>
<dbReference type="GO" id="GO:0005737">
    <property type="term" value="C:cytoplasm"/>
    <property type="evidence" value="ECO:0007669"/>
    <property type="project" value="TreeGrafter"/>
</dbReference>
<dbReference type="Gene3D" id="3.90.1150.10">
    <property type="entry name" value="Aspartate Aminotransferase, domain 1"/>
    <property type="match status" value="1"/>
</dbReference>
<gene>
    <name evidence="6" type="ORF">H8F01_06350</name>
</gene>
<keyword evidence="3 4" id="KW-0663">Pyridoxal phosphate</keyword>
<dbReference type="SUPFAM" id="SSF53383">
    <property type="entry name" value="PLP-dependent transferases"/>
    <property type="match status" value="1"/>
</dbReference>
<feature type="modified residue" description="N6-(pyridoxal phosphate)lysine" evidence="4">
    <location>
        <position position="210"/>
    </location>
</feature>
<comment type="similarity">
    <text evidence="2 5">Belongs to the trans-sulfuration enzymes family.</text>
</comment>
<proteinExistence type="inferred from homology"/>
<organism evidence="6 7">
    <name type="scientific">Dyella telluris</name>
    <dbReference type="NCBI Taxonomy" id="2763498"/>
    <lineage>
        <taxon>Bacteria</taxon>
        <taxon>Pseudomonadati</taxon>
        <taxon>Pseudomonadota</taxon>
        <taxon>Gammaproteobacteria</taxon>
        <taxon>Lysobacterales</taxon>
        <taxon>Rhodanobacteraceae</taxon>
        <taxon>Dyella</taxon>
    </lineage>
</organism>
<evidence type="ECO:0000256" key="3">
    <source>
        <dbReference type="ARBA" id="ARBA00022898"/>
    </source>
</evidence>
<dbReference type="Gene3D" id="3.40.640.10">
    <property type="entry name" value="Type I PLP-dependent aspartate aminotransferase-like (Major domain)"/>
    <property type="match status" value="1"/>
</dbReference>
<dbReference type="AlphaFoldDB" id="A0A7G8Q7I6"/>
<evidence type="ECO:0000256" key="2">
    <source>
        <dbReference type="ARBA" id="ARBA00009077"/>
    </source>
</evidence>
<dbReference type="GO" id="GO:0030170">
    <property type="term" value="F:pyridoxal phosphate binding"/>
    <property type="evidence" value="ECO:0007669"/>
    <property type="project" value="InterPro"/>
</dbReference>
<dbReference type="FunFam" id="3.90.1150.10:FF:000008">
    <property type="entry name" value="Cystathionine gamma-synthase"/>
    <property type="match status" value="1"/>
</dbReference>
<dbReference type="CDD" id="cd00614">
    <property type="entry name" value="CGS_like"/>
    <property type="match status" value="1"/>
</dbReference>
<dbReference type="InterPro" id="IPR054542">
    <property type="entry name" value="Cys_met_metab_PP"/>
</dbReference>
<dbReference type="InterPro" id="IPR015422">
    <property type="entry name" value="PyrdxlP-dep_Trfase_small"/>
</dbReference>
<accession>A0A7G8Q7I6</accession>
<dbReference type="EMBL" id="CP060412">
    <property type="protein sequence ID" value="QNK02744.1"/>
    <property type="molecule type" value="Genomic_DNA"/>
</dbReference>
<dbReference type="PROSITE" id="PS00868">
    <property type="entry name" value="CYS_MET_METAB_PP"/>
    <property type="match status" value="1"/>
</dbReference>
<dbReference type="PANTHER" id="PTHR11808:SF15">
    <property type="entry name" value="CYSTATHIONINE GAMMA-LYASE"/>
    <property type="match status" value="1"/>
</dbReference>
<comment type="cofactor">
    <cofactor evidence="1 5">
        <name>pyridoxal 5'-phosphate</name>
        <dbReference type="ChEBI" id="CHEBI:597326"/>
    </cofactor>
</comment>
<evidence type="ECO:0000256" key="5">
    <source>
        <dbReference type="RuleBase" id="RU362118"/>
    </source>
</evidence>
<dbReference type="NCBIfam" id="NF005871">
    <property type="entry name" value="PRK07811.1"/>
    <property type="match status" value="1"/>
</dbReference>
<dbReference type="GO" id="GO:0003962">
    <property type="term" value="F:cystathionine gamma-synthase activity"/>
    <property type="evidence" value="ECO:0007669"/>
    <property type="project" value="UniProtKB-EC"/>
</dbReference>
<dbReference type="InterPro" id="IPR015421">
    <property type="entry name" value="PyrdxlP-dep_Trfase_major"/>
</dbReference>
<reference evidence="6 7" key="1">
    <citation type="submission" date="2020-08" db="EMBL/GenBank/DDBJ databases">
        <title>Dyella sp. G9 isolated from forest soil.</title>
        <authorList>
            <person name="Fu J."/>
            <person name="Qiu L."/>
        </authorList>
    </citation>
    <scope>NUCLEOTIDE SEQUENCE [LARGE SCALE GENOMIC DNA]</scope>
    <source>
        <strain evidence="6 7">G9</strain>
    </source>
</reference>
<dbReference type="KEGG" id="dtl:H8F01_06350"/>